<dbReference type="InterPro" id="IPR051461">
    <property type="entry name" value="UPF0750_membrane"/>
</dbReference>
<dbReference type="InterPro" id="IPR015867">
    <property type="entry name" value="N-reg_PII/ATP_PRibTrfase_C"/>
</dbReference>
<evidence type="ECO:0000259" key="6">
    <source>
        <dbReference type="Pfam" id="PF10035"/>
    </source>
</evidence>
<dbReference type="Proteomes" id="UP001288944">
    <property type="component" value="Unassembled WGS sequence"/>
</dbReference>
<proteinExistence type="predicted"/>
<dbReference type="InterPro" id="IPR019264">
    <property type="entry name" value="DUF2179"/>
</dbReference>
<gene>
    <name evidence="7" type="ORF">GNF83_23285</name>
</gene>
<keyword evidence="3" id="KW-0812">Transmembrane</keyword>
<dbReference type="PANTHER" id="PTHR33545">
    <property type="entry name" value="UPF0750 MEMBRANE PROTEIN YITT-RELATED"/>
    <property type="match status" value="1"/>
</dbReference>
<keyword evidence="2" id="KW-1003">Cell membrane</keyword>
<dbReference type="EMBL" id="WNUR01001952">
    <property type="protein sequence ID" value="MDZ7544030.1"/>
    <property type="molecule type" value="Genomic_DNA"/>
</dbReference>
<evidence type="ECO:0000313" key="7">
    <source>
        <dbReference type="EMBL" id="MDZ7544030.1"/>
    </source>
</evidence>
<dbReference type="PANTHER" id="PTHR33545:SF5">
    <property type="entry name" value="UPF0750 MEMBRANE PROTEIN YITT"/>
    <property type="match status" value="1"/>
</dbReference>
<organism evidence="7 8">
    <name type="scientific">Clostridium perfringens</name>
    <dbReference type="NCBI Taxonomy" id="1502"/>
    <lineage>
        <taxon>Bacteria</taxon>
        <taxon>Bacillati</taxon>
        <taxon>Bacillota</taxon>
        <taxon>Clostridia</taxon>
        <taxon>Eubacteriales</taxon>
        <taxon>Clostridiaceae</taxon>
        <taxon>Clostridium</taxon>
    </lineage>
</organism>
<evidence type="ECO:0000256" key="1">
    <source>
        <dbReference type="ARBA" id="ARBA00004651"/>
    </source>
</evidence>
<accession>A0AAW9KAC2</accession>
<dbReference type="Gene3D" id="3.30.70.120">
    <property type="match status" value="1"/>
</dbReference>
<comment type="subcellular location">
    <subcellularLocation>
        <location evidence="1">Cell membrane</location>
        <topology evidence="1">Multi-pass membrane protein</topology>
    </subcellularLocation>
</comment>
<evidence type="ECO:0000256" key="5">
    <source>
        <dbReference type="ARBA" id="ARBA00023136"/>
    </source>
</evidence>
<dbReference type="Pfam" id="PF10035">
    <property type="entry name" value="DUF2179"/>
    <property type="match status" value="1"/>
</dbReference>
<reference evidence="7" key="1">
    <citation type="submission" date="2019-11" db="EMBL/GenBank/DDBJ databases">
        <title>Characterization of Clostridium perfringens isolates from swine manure treated agricultural soils.</title>
        <authorList>
            <person name="Wushke S.T."/>
        </authorList>
    </citation>
    <scope>NUCLEOTIDE SEQUENCE</scope>
    <source>
        <strain evidence="7">X62</strain>
    </source>
</reference>
<dbReference type="CDD" id="cd16380">
    <property type="entry name" value="YitT_C"/>
    <property type="match status" value="1"/>
</dbReference>
<name>A0AAW9KAC2_CLOPF</name>
<protein>
    <submittedName>
        <fullName evidence="7">DUF2179 domain-containing protein</fullName>
    </submittedName>
</protein>
<feature type="non-terminal residue" evidence="7">
    <location>
        <position position="1"/>
    </location>
</feature>
<evidence type="ECO:0000256" key="4">
    <source>
        <dbReference type="ARBA" id="ARBA00022989"/>
    </source>
</evidence>
<comment type="caution">
    <text evidence="7">The sequence shown here is derived from an EMBL/GenBank/DDBJ whole genome shotgun (WGS) entry which is preliminary data.</text>
</comment>
<evidence type="ECO:0000256" key="3">
    <source>
        <dbReference type="ARBA" id="ARBA00022692"/>
    </source>
</evidence>
<keyword evidence="5" id="KW-0472">Membrane</keyword>
<dbReference type="AlphaFoldDB" id="A0AAW9KAC2"/>
<dbReference type="GO" id="GO:0005886">
    <property type="term" value="C:plasma membrane"/>
    <property type="evidence" value="ECO:0007669"/>
    <property type="project" value="UniProtKB-SubCell"/>
</dbReference>
<feature type="domain" description="DUF2179" evidence="6">
    <location>
        <begin position="26"/>
        <end position="80"/>
    </location>
</feature>
<keyword evidence="4" id="KW-1133">Transmembrane helix</keyword>
<evidence type="ECO:0000313" key="8">
    <source>
        <dbReference type="Proteomes" id="UP001288944"/>
    </source>
</evidence>
<evidence type="ECO:0000256" key="2">
    <source>
        <dbReference type="ARBA" id="ARBA00022475"/>
    </source>
</evidence>
<sequence length="88" mass="10137">NHYKVTVYIITNHKDEMLEKMLCLPHGVTCIKTQGAFSNVERDMLMTVTTRYELQELKRVIIEADPKAFVNIVETVGVLGNFRKPRSI</sequence>